<gene>
    <name evidence="1" type="ORF">SAMN05421820_11758</name>
</gene>
<proteinExistence type="predicted"/>
<dbReference type="Proteomes" id="UP000183200">
    <property type="component" value="Unassembled WGS sequence"/>
</dbReference>
<dbReference type="Pfam" id="PF16389">
    <property type="entry name" value="DUF4998"/>
    <property type="match status" value="1"/>
</dbReference>
<evidence type="ECO:0008006" key="3">
    <source>
        <dbReference type="Google" id="ProtNLM"/>
    </source>
</evidence>
<evidence type="ECO:0000313" key="1">
    <source>
        <dbReference type="EMBL" id="SDO63457.1"/>
    </source>
</evidence>
<organism evidence="1 2">
    <name type="scientific">Pedobacter steynii</name>
    <dbReference type="NCBI Taxonomy" id="430522"/>
    <lineage>
        <taxon>Bacteria</taxon>
        <taxon>Pseudomonadati</taxon>
        <taxon>Bacteroidota</taxon>
        <taxon>Sphingobacteriia</taxon>
        <taxon>Sphingobacteriales</taxon>
        <taxon>Sphingobacteriaceae</taxon>
        <taxon>Pedobacter</taxon>
    </lineage>
</organism>
<accession>A0A1H0L5G8</accession>
<dbReference type="RefSeq" id="WP_172665005.1">
    <property type="nucleotide sequence ID" value="NZ_FNGY01000017.1"/>
</dbReference>
<reference evidence="2" key="1">
    <citation type="submission" date="2016-10" db="EMBL/GenBank/DDBJ databases">
        <authorList>
            <person name="Varghese N."/>
            <person name="Submissions S."/>
        </authorList>
    </citation>
    <scope>NUCLEOTIDE SEQUENCE [LARGE SCALE GENOMIC DNA]</scope>
    <source>
        <strain evidence="2">DSM 19110</strain>
    </source>
</reference>
<name>A0A1H0L5G8_9SPHI</name>
<keyword evidence="2" id="KW-1185">Reference proteome</keyword>
<protein>
    <recommendedName>
        <fullName evidence="3">DUF4998 domain-containing protein</fullName>
    </recommendedName>
</protein>
<evidence type="ECO:0000313" key="2">
    <source>
        <dbReference type="Proteomes" id="UP000183200"/>
    </source>
</evidence>
<sequence>MKNNIIYALLVGMAFSACSKIDDYREQYQGTKEISYPGVLDSVKVFSGNKRAMVYGLFTSDPKIVKYQVFWNGKQNMVEKTVVRTTGVDTVRLIIDNLAEGGINFEVRTFDNKGNISVPVNVAGAIYGDNYATGIINRAFNPTTTLYNATSKILTIDWLSVDPTAIFTTVEYMATTGEKKKIKVTEPDATLTRITDYKTGTDLVYNTAYLPQKKAIDTFYVAKKDIFKR</sequence>
<dbReference type="AlphaFoldDB" id="A0A1H0L5G8"/>
<dbReference type="EMBL" id="FNGY01000017">
    <property type="protein sequence ID" value="SDO63457.1"/>
    <property type="molecule type" value="Genomic_DNA"/>
</dbReference>
<dbReference type="PROSITE" id="PS51257">
    <property type="entry name" value="PROKAR_LIPOPROTEIN"/>
    <property type="match status" value="1"/>
</dbReference>